<name>A0A9Q9F238_9STAP</name>
<dbReference type="KEGG" id="mequ:KFV11_05165"/>
<organism evidence="1 2">
    <name type="scientific">Macrococcus equipercicus</name>
    <dbReference type="NCBI Taxonomy" id="69967"/>
    <lineage>
        <taxon>Bacteria</taxon>
        <taxon>Bacillati</taxon>
        <taxon>Bacillota</taxon>
        <taxon>Bacilli</taxon>
        <taxon>Bacillales</taxon>
        <taxon>Staphylococcaceae</taxon>
        <taxon>Macrococcus</taxon>
    </lineage>
</organism>
<proteinExistence type="predicted"/>
<evidence type="ECO:0000313" key="2">
    <source>
        <dbReference type="Proteomes" id="UP001057381"/>
    </source>
</evidence>
<dbReference type="RefSeq" id="WP_254250519.1">
    <property type="nucleotide sequence ID" value="NZ_CP073809.1"/>
</dbReference>
<dbReference type="Proteomes" id="UP001057381">
    <property type="component" value="Chromosome"/>
</dbReference>
<gene>
    <name evidence="1" type="ORF">KFV11_05165</name>
</gene>
<dbReference type="EMBL" id="CP073809">
    <property type="protein sequence ID" value="UTH14743.1"/>
    <property type="molecule type" value="Genomic_DNA"/>
</dbReference>
<dbReference type="AlphaFoldDB" id="A0A9Q9F238"/>
<reference evidence="1" key="1">
    <citation type="submission" date="2021-04" db="EMBL/GenBank/DDBJ databases">
        <title>Complete Genome Sequences of Macrococcus spp. from dog and cattle.</title>
        <authorList>
            <person name="Schwendener S."/>
            <person name="Perreten V."/>
        </authorList>
    </citation>
    <scope>NUCLEOTIDE SEQUENCE</scope>
    <source>
        <strain evidence="1">Epi0143-OL</strain>
    </source>
</reference>
<protein>
    <submittedName>
        <fullName evidence="1">Uncharacterized protein</fullName>
    </submittedName>
</protein>
<sequence length="82" mass="9630">MAVIMPGDALVMKGYGFHKNLMDPLRFNKHCNYCRLVVQFNTREGWSGRLYDKSLKSQFEVVSNNLQVVLDGLMDEERKYRK</sequence>
<evidence type="ECO:0000313" key="1">
    <source>
        <dbReference type="EMBL" id="UTH14743.1"/>
    </source>
</evidence>
<accession>A0A9Q9F238</accession>